<dbReference type="GO" id="GO:0046872">
    <property type="term" value="F:metal ion binding"/>
    <property type="evidence" value="ECO:0007669"/>
    <property type="project" value="UniProtKB-KW"/>
</dbReference>
<dbReference type="SMART" id="SM00694">
    <property type="entry name" value="DysFC"/>
    <property type="match status" value="1"/>
</dbReference>
<organism evidence="10 11">
    <name type="scientific">Coemansia asiatica</name>
    <dbReference type="NCBI Taxonomy" id="1052880"/>
    <lineage>
        <taxon>Eukaryota</taxon>
        <taxon>Fungi</taxon>
        <taxon>Fungi incertae sedis</taxon>
        <taxon>Zoopagomycota</taxon>
        <taxon>Kickxellomycotina</taxon>
        <taxon>Kickxellomycetes</taxon>
        <taxon>Kickxellales</taxon>
        <taxon>Kickxellaceae</taxon>
        <taxon>Coemansia</taxon>
    </lineage>
</organism>
<dbReference type="SUPFAM" id="SSF57889">
    <property type="entry name" value="Cysteine-rich domain"/>
    <property type="match status" value="1"/>
</dbReference>
<feature type="compositionally biased region" description="Polar residues" evidence="7">
    <location>
        <begin position="268"/>
        <end position="279"/>
    </location>
</feature>
<evidence type="ECO:0000313" key="10">
    <source>
        <dbReference type="EMBL" id="KAJ1643615.1"/>
    </source>
</evidence>
<protein>
    <submittedName>
        <fullName evidence="10">Peroxisome size and maintenance regulator</fullName>
    </submittedName>
</protein>
<evidence type="ECO:0000256" key="4">
    <source>
        <dbReference type="ARBA" id="ARBA00022833"/>
    </source>
</evidence>
<dbReference type="InterPro" id="IPR002219">
    <property type="entry name" value="PKC_DAG/PE"/>
</dbReference>
<evidence type="ECO:0000256" key="7">
    <source>
        <dbReference type="SAM" id="MobiDB-lite"/>
    </source>
</evidence>
<feature type="domain" description="Phorbol-ester/DAG-type" evidence="9">
    <location>
        <begin position="1"/>
        <end position="52"/>
    </location>
</feature>
<keyword evidence="11" id="KW-1185">Reference proteome</keyword>
<evidence type="ECO:0000256" key="8">
    <source>
        <dbReference type="SAM" id="Phobius"/>
    </source>
</evidence>
<dbReference type="PANTHER" id="PTHR28304">
    <property type="entry name" value="PEROXISOMAL MEMBRANE PROTEIN PEX29"/>
    <property type="match status" value="1"/>
</dbReference>
<dbReference type="Gene3D" id="3.30.60.20">
    <property type="match status" value="1"/>
</dbReference>
<keyword evidence="3" id="KW-0479">Metal-binding</keyword>
<evidence type="ECO:0000259" key="9">
    <source>
        <dbReference type="PROSITE" id="PS50081"/>
    </source>
</evidence>
<dbReference type="SMART" id="SM00693">
    <property type="entry name" value="DysFN"/>
    <property type="match status" value="1"/>
</dbReference>
<sequence length="698" mass="77321">MHDFAVTTFLSPTYCRYCKGLLWGIAKQGVRCSECQIAAHKKCALQATAAQCSKDAPNLKHTEPSEHNTRSQQEAYSQEYMRQLDAMFWQQVDEETRINTMVSAQAEQPLSLFQTLPANFMQFTAKLAPVSMIHRCASDILMWKRPKRSLAAMGVYSMYCLRPNLLLATPLGLMIGYILLNYYNSGYAFSQLEGQGSDSASPESPGSLQHINSGQNIRKENKQQQPGMGVFGSGFFNIAPLASTPSPMSPSLSRGFLKSAPNGMVSIDESNSSAASNSGHIYGSGSGSSGKLRERKRSQATSGPYPSIVTDRGQNNKRNDGHNDPLGSSSAIDDSPGSQTSTKARVLVRSRSMSPSGSNSSSYALQPSIDLAAIFGVASFGSAKYTANVHTTQTLTGTYVKAYDWAAAHNYLVDWSHPVYARRVLHMCLLAQTAVLVVVYYVPWYLLFLIGGNCGLLLMSPHVRAFLKVFGVEFLLYLHELVEIYAVRTGIWLRKLRWMRIGRRTRGGIKLASQRVFVSPELLACQSEEDGDDEEGSGSGYRTPPLLSLSNTPASSTTTLVRRPHTVSVFENQRWWLGFGWIPRLGGSERAKWSDESGRRSFASLSDFMPDDGYVWADDAGGWEIDRVWALPVHTDDEGWVYTDNFWKRPSSTASTVSSYTRRRKWVRRMRPPASRAEIARSAACISSLPPKRKKEEG</sequence>
<dbReference type="Pfam" id="PF00130">
    <property type="entry name" value="C1_1"/>
    <property type="match status" value="1"/>
</dbReference>
<feature type="region of interest" description="Disordered" evidence="7">
    <location>
        <begin position="527"/>
        <end position="559"/>
    </location>
</feature>
<feature type="transmembrane region" description="Helical" evidence="8">
    <location>
        <begin position="424"/>
        <end position="446"/>
    </location>
</feature>
<comment type="caution">
    <text evidence="10">The sequence shown here is derived from an EMBL/GenBank/DDBJ whole genome shotgun (WGS) entry which is preliminary data.</text>
</comment>
<evidence type="ECO:0000256" key="2">
    <source>
        <dbReference type="ARBA" id="ARBA00022692"/>
    </source>
</evidence>
<accession>A0A9W8CIX9</accession>
<feature type="compositionally biased region" description="Polar residues" evidence="7">
    <location>
        <begin position="326"/>
        <end position="343"/>
    </location>
</feature>
<dbReference type="EMBL" id="JANBOH010000237">
    <property type="protein sequence ID" value="KAJ1643615.1"/>
    <property type="molecule type" value="Genomic_DNA"/>
</dbReference>
<dbReference type="Proteomes" id="UP001145021">
    <property type="component" value="Unassembled WGS sequence"/>
</dbReference>
<comment type="subcellular location">
    <subcellularLocation>
        <location evidence="1">Membrane</location>
        <topology evidence="1">Multi-pass membrane protein</topology>
    </subcellularLocation>
</comment>
<dbReference type="InterPro" id="IPR010482">
    <property type="entry name" value="TECPR1-like_DysF"/>
</dbReference>
<evidence type="ECO:0000256" key="1">
    <source>
        <dbReference type="ARBA" id="ARBA00004141"/>
    </source>
</evidence>
<keyword evidence="2 8" id="KW-0812">Transmembrane</keyword>
<keyword evidence="5 8" id="KW-1133">Transmembrane helix</keyword>
<dbReference type="PANTHER" id="PTHR28304:SF2">
    <property type="entry name" value="PEROXISOMAL MEMBRANE PROTEIN PEX29"/>
    <property type="match status" value="1"/>
</dbReference>
<dbReference type="PROSITE" id="PS00479">
    <property type="entry name" value="ZF_DAG_PE_1"/>
    <property type="match status" value="1"/>
</dbReference>
<dbReference type="InterPro" id="IPR052816">
    <property type="entry name" value="Peroxisomal_Membrane_PEX28-32"/>
</dbReference>
<feature type="compositionally biased region" description="Polar residues" evidence="7">
    <location>
        <begin position="548"/>
        <end position="559"/>
    </location>
</feature>
<feature type="compositionally biased region" description="Acidic residues" evidence="7">
    <location>
        <begin position="527"/>
        <end position="536"/>
    </location>
</feature>
<evidence type="ECO:0000256" key="6">
    <source>
        <dbReference type="ARBA" id="ARBA00023136"/>
    </source>
</evidence>
<dbReference type="GO" id="GO:0005778">
    <property type="term" value="C:peroxisomal membrane"/>
    <property type="evidence" value="ECO:0007669"/>
    <property type="project" value="UniProtKB-ARBA"/>
</dbReference>
<proteinExistence type="predicted"/>
<dbReference type="InterPro" id="IPR006614">
    <property type="entry name" value="Peroxin/Ferlin"/>
</dbReference>
<feature type="region of interest" description="Disordered" evidence="7">
    <location>
        <begin position="268"/>
        <end position="343"/>
    </location>
</feature>
<dbReference type="PROSITE" id="PS50081">
    <property type="entry name" value="ZF_DAG_PE_2"/>
    <property type="match status" value="1"/>
</dbReference>
<gene>
    <name evidence="10" type="primary">PEX29</name>
    <name evidence="10" type="ORF">LPJ64_004629</name>
</gene>
<dbReference type="InterPro" id="IPR046349">
    <property type="entry name" value="C1-like_sf"/>
</dbReference>
<evidence type="ECO:0000313" key="11">
    <source>
        <dbReference type="Proteomes" id="UP001145021"/>
    </source>
</evidence>
<feature type="transmembrane region" description="Helical" evidence="8">
    <location>
        <begin position="466"/>
        <end position="487"/>
    </location>
</feature>
<evidence type="ECO:0000256" key="3">
    <source>
        <dbReference type="ARBA" id="ARBA00022723"/>
    </source>
</evidence>
<keyword evidence="6 8" id="KW-0472">Membrane</keyword>
<name>A0A9W8CIX9_9FUNG</name>
<dbReference type="AlphaFoldDB" id="A0A9W8CIX9"/>
<evidence type="ECO:0000256" key="5">
    <source>
        <dbReference type="ARBA" id="ARBA00022989"/>
    </source>
</evidence>
<keyword evidence="4" id="KW-0862">Zinc</keyword>
<reference evidence="10" key="1">
    <citation type="submission" date="2022-07" db="EMBL/GenBank/DDBJ databases">
        <title>Phylogenomic reconstructions and comparative analyses of Kickxellomycotina fungi.</title>
        <authorList>
            <person name="Reynolds N.K."/>
            <person name="Stajich J.E."/>
            <person name="Barry K."/>
            <person name="Grigoriev I.V."/>
            <person name="Crous P."/>
            <person name="Smith M.E."/>
        </authorList>
    </citation>
    <scope>NUCLEOTIDE SEQUENCE</scope>
    <source>
        <strain evidence="10">NBRC 105413</strain>
    </source>
</reference>
<dbReference type="Pfam" id="PF06398">
    <property type="entry name" value="Pex24p"/>
    <property type="match status" value="1"/>
</dbReference>
<dbReference type="GO" id="GO:0007031">
    <property type="term" value="P:peroxisome organization"/>
    <property type="evidence" value="ECO:0007669"/>
    <property type="project" value="TreeGrafter"/>
</dbReference>
<dbReference type="SMART" id="SM00109">
    <property type="entry name" value="C1"/>
    <property type="match status" value="1"/>
</dbReference>